<accession>A0AA88ATG8</accession>
<evidence type="ECO:0000313" key="1">
    <source>
        <dbReference type="EMBL" id="GMN47421.1"/>
    </source>
</evidence>
<organism evidence="1 2">
    <name type="scientific">Ficus carica</name>
    <name type="common">Common fig</name>
    <dbReference type="NCBI Taxonomy" id="3494"/>
    <lineage>
        <taxon>Eukaryota</taxon>
        <taxon>Viridiplantae</taxon>
        <taxon>Streptophyta</taxon>
        <taxon>Embryophyta</taxon>
        <taxon>Tracheophyta</taxon>
        <taxon>Spermatophyta</taxon>
        <taxon>Magnoliopsida</taxon>
        <taxon>eudicotyledons</taxon>
        <taxon>Gunneridae</taxon>
        <taxon>Pentapetalae</taxon>
        <taxon>rosids</taxon>
        <taxon>fabids</taxon>
        <taxon>Rosales</taxon>
        <taxon>Moraceae</taxon>
        <taxon>Ficeae</taxon>
        <taxon>Ficus</taxon>
    </lineage>
</organism>
<dbReference type="Proteomes" id="UP001187192">
    <property type="component" value="Unassembled WGS sequence"/>
</dbReference>
<reference evidence="1" key="1">
    <citation type="submission" date="2023-07" db="EMBL/GenBank/DDBJ databases">
        <title>draft genome sequence of fig (Ficus carica).</title>
        <authorList>
            <person name="Takahashi T."/>
            <person name="Nishimura K."/>
        </authorList>
    </citation>
    <scope>NUCLEOTIDE SEQUENCE</scope>
</reference>
<sequence length="61" mass="6969">MSWFDEALASEGDWWFGDFDGDGVKEVFGYIWPDELSTVDLGDPMVGVIISYRQLSPFNFL</sequence>
<proteinExistence type="predicted"/>
<dbReference type="AlphaFoldDB" id="A0AA88ATG8"/>
<gene>
    <name evidence="1" type="ORF">TIFTF001_016601</name>
</gene>
<name>A0AA88ATG8_FICCA</name>
<evidence type="ECO:0000313" key="2">
    <source>
        <dbReference type="Proteomes" id="UP001187192"/>
    </source>
</evidence>
<protein>
    <submittedName>
        <fullName evidence="1">Uncharacterized protein</fullName>
    </submittedName>
</protein>
<keyword evidence="2" id="KW-1185">Reference proteome</keyword>
<dbReference type="EMBL" id="BTGU01000025">
    <property type="protein sequence ID" value="GMN47421.1"/>
    <property type="molecule type" value="Genomic_DNA"/>
</dbReference>
<comment type="caution">
    <text evidence="1">The sequence shown here is derived from an EMBL/GenBank/DDBJ whole genome shotgun (WGS) entry which is preliminary data.</text>
</comment>